<dbReference type="SUPFAM" id="SSF58104">
    <property type="entry name" value="Methyl-accepting chemotaxis protein (MCP) signaling domain"/>
    <property type="match status" value="1"/>
</dbReference>
<reference evidence="9" key="1">
    <citation type="journal article" date="2019" name="Int. J. Syst. Evol. Microbiol.">
        <title>The Global Catalogue of Microorganisms (GCM) 10K type strain sequencing project: providing services to taxonomists for standard genome sequencing and annotation.</title>
        <authorList>
            <consortium name="The Broad Institute Genomics Platform"/>
            <consortium name="The Broad Institute Genome Sequencing Center for Infectious Disease"/>
            <person name="Wu L."/>
            <person name="Ma J."/>
        </authorList>
    </citation>
    <scope>NUCLEOTIDE SEQUENCE [LARGE SCALE GENOMIC DNA]</scope>
    <source>
        <strain evidence="9">KCTC 42730</strain>
    </source>
</reference>
<evidence type="ECO:0000256" key="5">
    <source>
        <dbReference type="SAM" id="Phobius"/>
    </source>
</evidence>
<feature type="transmembrane region" description="Helical" evidence="5">
    <location>
        <begin position="21"/>
        <end position="42"/>
    </location>
</feature>
<dbReference type="PANTHER" id="PTHR43531:SF11">
    <property type="entry name" value="METHYL-ACCEPTING CHEMOTAXIS PROTEIN 3"/>
    <property type="match status" value="1"/>
</dbReference>
<dbReference type="InterPro" id="IPR004090">
    <property type="entry name" value="Chemotax_Me-accpt_rcpt"/>
</dbReference>
<dbReference type="Gene3D" id="3.30.450.20">
    <property type="entry name" value="PAS domain"/>
    <property type="match status" value="1"/>
</dbReference>
<dbReference type="InterPro" id="IPR003660">
    <property type="entry name" value="HAMP_dom"/>
</dbReference>
<dbReference type="InterPro" id="IPR004089">
    <property type="entry name" value="MCPsignal_dom"/>
</dbReference>
<evidence type="ECO:0000256" key="4">
    <source>
        <dbReference type="PROSITE-ProRule" id="PRU00284"/>
    </source>
</evidence>
<evidence type="ECO:0000259" key="6">
    <source>
        <dbReference type="PROSITE" id="PS50111"/>
    </source>
</evidence>
<dbReference type="Gene3D" id="1.20.120.1530">
    <property type="match status" value="2"/>
</dbReference>
<feature type="domain" description="Methyl-accepting transducer" evidence="6">
    <location>
        <begin position="837"/>
        <end position="1066"/>
    </location>
</feature>
<evidence type="ECO:0000256" key="2">
    <source>
        <dbReference type="ARBA" id="ARBA00023224"/>
    </source>
</evidence>
<feature type="transmembrane region" description="Helical" evidence="5">
    <location>
        <begin position="395"/>
        <end position="418"/>
    </location>
</feature>
<dbReference type="RefSeq" id="WP_377128259.1">
    <property type="nucleotide sequence ID" value="NZ_JBHRSD010000045.1"/>
</dbReference>
<evidence type="ECO:0000259" key="7">
    <source>
        <dbReference type="PROSITE" id="PS50885"/>
    </source>
</evidence>
<keyword evidence="9" id="KW-1185">Reference proteome</keyword>
<dbReference type="PRINTS" id="PR00260">
    <property type="entry name" value="CHEMTRNSDUCR"/>
</dbReference>
<comment type="similarity">
    <text evidence="3">Belongs to the methyl-accepting chemotaxis (MCP) protein family.</text>
</comment>
<feature type="domain" description="HAMP" evidence="7">
    <location>
        <begin position="419"/>
        <end position="472"/>
    </location>
</feature>
<evidence type="ECO:0000256" key="3">
    <source>
        <dbReference type="ARBA" id="ARBA00029447"/>
    </source>
</evidence>
<evidence type="ECO:0000313" key="9">
    <source>
        <dbReference type="Proteomes" id="UP001595453"/>
    </source>
</evidence>
<keyword evidence="5" id="KW-1133">Transmembrane helix</keyword>
<dbReference type="Gene3D" id="1.10.287.950">
    <property type="entry name" value="Methyl-accepting chemotaxis protein"/>
    <property type="match status" value="1"/>
</dbReference>
<dbReference type="PANTHER" id="PTHR43531">
    <property type="entry name" value="PROTEIN ICFG"/>
    <property type="match status" value="1"/>
</dbReference>
<evidence type="ECO:0000256" key="1">
    <source>
        <dbReference type="ARBA" id="ARBA00022500"/>
    </source>
</evidence>
<dbReference type="Pfam" id="PF00015">
    <property type="entry name" value="MCPsignal"/>
    <property type="match status" value="1"/>
</dbReference>
<dbReference type="InterPro" id="IPR051310">
    <property type="entry name" value="MCP_chemotaxis"/>
</dbReference>
<feature type="domain" description="HAMP" evidence="7">
    <location>
        <begin position="510"/>
        <end position="562"/>
    </location>
</feature>
<feature type="domain" description="HAMP" evidence="7">
    <location>
        <begin position="780"/>
        <end position="832"/>
    </location>
</feature>
<protein>
    <submittedName>
        <fullName evidence="8">Methyl-accepting chemotaxis protein</fullName>
    </submittedName>
</protein>
<name>A0ABV7CQ21_9GAMM</name>
<dbReference type="CDD" id="cd06225">
    <property type="entry name" value="HAMP"/>
    <property type="match status" value="2"/>
</dbReference>
<dbReference type="SMART" id="SM00304">
    <property type="entry name" value="HAMP"/>
    <property type="match status" value="5"/>
</dbReference>
<keyword evidence="2 4" id="KW-0807">Transducer</keyword>
<comment type="caution">
    <text evidence="8">The sequence shown here is derived from an EMBL/GenBank/DDBJ whole genome shotgun (WGS) entry which is preliminary data.</text>
</comment>
<proteinExistence type="inferred from homology"/>
<dbReference type="SMART" id="SM00283">
    <property type="entry name" value="MA"/>
    <property type="match status" value="1"/>
</dbReference>
<dbReference type="Proteomes" id="UP001595453">
    <property type="component" value="Unassembled WGS sequence"/>
</dbReference>
<evidence type="ECO:0000313" key="8">
    <source>
        <dbReference type="EMBL" id="MFC3034621.1"/>
    </source>
</evidence>
<feature type="domain" description="HAMP" evidence="7">
    <location>
        <begin position="600"/>
        <end position="652"/>
    </location>
</feature>
<keyword evidence="5" id="KW-0472">Membrane</keyword>
<dbReference type="Pfam" id="PF00672">
    <property type="entry name" value="HAMP"/>
    <property type="match status" value="1"/>
</dbReference>
<feature type="domain" description="HAMP" evidence="7">
    <location>
        <begin position="690"/>
        <end position="742"/>
    </location>
</feature>
<organism evidence="8 9">
    <name type="scientific">Pseudoalteromonas fenneropenaei</name>
    <dbReference type="NCBI Taxonomy" id="1737459"/>
    <lineage>
        <taxon>Bacteria</taxon>
        <taxon>Pseudomonadati</taxon>
        <taxon>Pseudomonadota</taxon>
        <taxon>Gammaproteobacteria</taxon>
        <taxon>Alteromonadales</taxon>
        <taxon>Pseudoalteromonadaceae</taxon>
        <taxon>Pseudoalteromonas</taxon>
    </lineage>
</organism>
<dbReference type="CDD" id="cd11386">
    <property type="entry name" value="MCP_signal"/>
    <property type="match status" value="1"/>
</dbReference>
<gene>
    <name evidence="8" type="ORF">ACFOEE_19135</name>
</gene>
<dbReference type="Gene3D" id="1.10.8.500">
    <property type="entry name" value="HAMP domain in histidine kinase"/>
    <property type="match status" value="2"/>
</dbReference>
<accession>A0ABV7CQ21</accession>
<dbReference type="Pfam" id="PF18947">
    <property type="entry name" value="HAMP_2"/>
    <property type="match status" value="2"/>
</dbReference>
<keyword evidence="5" id="KW-0812">Transmembrane</keyword>
<dbReference type="PROSITE" id="PS50111">
    <property type="entry name" value="CHEMOTAXIS_TRANSDUC_2"/>
    <property type="match status" value="1"/>
</dbReference>
<dbReference type="EMBL" id="JBHRSD010000045">
    <property type="protein sequence ID" value="MFC3034621.1"/>
    <property type="molecule type" value="Genomic_DNA"/>
</dbReference>
<keyword evidence="1" id="KW-0145">Chemotaxis</keyword>
<sequence>MAHTNMSPTGLFASLNLAKKLIIAFLLVALLPMAIVITLALYESSQAMKKQVYDQLTAVSEIKRSAVKRHFDGIKDKLYALASNPYIEQAALDFRVAFDNVTSESDTASLEKFYQQQFARHYQQENASVAPPIDIKAYPSVTQALQTRFIADNPHPISEKIKLSDSNTGDQYDSVHAQYHSYFAEIAKSYGFYDIFIVDNRSQYVIYSVYKEVDFATSLSDGPFAKSNLSAVFQQSRTLTQATDYSFADYAKYLPSYDAPTSFIAAPITVEGQMVASLVIQLPIKALNAIMTEREGLGETGETYLVGPDGLMRSDSYLDPTKHSVKASFRNPQQGKIDTLAFHLSQQGQSGAQIIADYNGNPVLSAFKPIDVLGVRWSLMAEIDEQEAFAAVTNLTYLLLLTLAITAGVLVIIAYLFAKRLVSPVHALVKTMQEVEQQGDFSLRAEVLSGDEIGHSAIAFNTLLHALQSSIRETNHVMHKMANGEFSSRISVNCQGELNTLKQATNHCAESLELAMHEINQVMTAVANGQFDRPITRHLEGDLGKLKDNVNTSVATLDVTVSNIVSVMADLEKGQFQRQVDCKAQGQFAKLKDSVNNSVNSLRLAIDDIANVMSAIREGDFSRQIQSPLKGQLDSLKQDINNSVADLSTIISDISSVMAAVNNGDYKQTVSCHANGQLAQLKNDINFSIKALDGAIGEVSSVMMAISHGRFDRTIQAPLKGQLDNLKQDINRTVMSLDEVIGELANVMAAMRAGDFSKRINSQLQGQLATMQRDVNAASSDIATAIDAMKMVLNALANGDLTQKVAGQYQGVFQTLQTDVNRTIDKLTEVIGEIQSAAGIVSQSAEEIAQSNTEISQRTEEQAANLEEASASTGHMLEEITEVATQSGHAVTLSNNAKSIAEEGGQLSSDTVTAILDVNRASKDINEIVSVIDALAFQTNLLALNAAVEAARAGEHGRGFAVVANEVRELASRSAVSAKQIKTIIANSNQKVAQGTEMANQSGIKLNQIVDAVSAVNASIVKINHSTLSQQQAIREVDSVVQRLSTIVQENSAVTEETMAAARQMSEQATQMRNQLGYFRTQDSAHEGGGISTLLIHRYNI</sequence>
<dbReference type="PROSITE" id="PS50885">
    <property type="entry name" value="HAMP"/>
    <property type="match status" value="5"/>
</dbReference>